<dbReference type="AlphaFoldDB" id="A0AAV2S2W7"/>
<gene>
    <name evidence="7" type="ORF">MNOR_LOCUS30715</name>
</gene>
<sequence>MDFLECKVCHVPYDEEEHRPRHAPCGHEYCTTCIKALIKDSIFMCPKCRQKNKVAAAEEMPVSFGLLDVIRAFKTKSIPLAKETESILPRATDEEVCNFHCKSLGHWCLKCQLWLCNECLENHTSLVGCSTKTVDDVKKKNIKDTDVLLSSFEDDTKFVSSKIQELNDKRKEISDKRQELLERSEKYGEEVNMLTSFLKQGNLQKEEIIEAKRDLNAAYSSNRVIERLKNLTQRKQVLRNWSVKNLGTDTPLGLVKAFEEGKEVYAEMIVKDQKRHAKLTKHDHNIEVHPFLKQAVSDCSVCMPFDRLQKTIPEAPLIFLELTLGGTVKGRVHIRLDKNLPKARDHFVQIVTGQRGPNLMGTALSQNTNLGLYKTDLQFSEMKFTLDNNGRYIAKRGDVTGYFGPSYLSSVYFHVAMPPHTNNYRSTSYYVFGHVEEGIDVFQECYDDIRRGVHFSDCGLVIEQE</sequence>
<keyword evidence="1" id="KW-0479">Metal-binding</keyword>
<evidence type="ECO:0000313" key="8">
    <source>
        <dbReference type="Proteomes" id="UP001497623"/>
    </source>
</evidence>
<dbReference type="InterPro" id="IPR001841">
    <property type="entry name" value="Znf_RING"/>
</dbReference>
<protein>
    <recommendedName>
        <fullName evidence="6">RING-type domain-containing protein</fullName>
    </recommendedName>
</protein>
<dbReference type="PANTHER" id="PTHR47156">
    <property type="entry name" value="PROTEIN CBG20824"/>
    <property type="match status" value="1"/>
</dbReference>
<dbReference type="InterPro" id="IPR018957">
    <property type="entry name" value="Znf_C3HC4_RING-type"/>
</dbReference>
<proteinExistence type="predicted"/>
<evidence type="ECO:0000256" key="2">
    <source>
        <dbReference type="ARBA" id="ARBA00022771"/>
    </source>
</evidence>
<keyword evidence="5" id="KW-0175">Coiled coil</keyword>
<comment type="caution">
    <text evidence="7">The sequence shown here is derived from an EMBL/GenBank/DDBJ whole genome shotgun (WGS) entry which is preliminary data.</text>
</comment>
<keyword evidence="2 4" id="KW-0863">Zinc-finger</keyword>
<name>A0AAV2S2W7_MEGNR</name>
<reference evidence="7 8" key="1">
    <citation type="submission" date="2024-05" db="EMBL/GenBank/DDBJ databases">
        <authorList>
            <person name="Wallberg A."/>
        </authorList>
    </citation>
    <scope>NUCLEOTIDE SEQUENCE [LARGE SCALE GENOMIC DNA]</scope>
</reference>
<dbReference type="GO" id="GO:0008270">
    <property type="term" value="F:zinc ion binding"/>
    <property type="evidence" value="ECO:0007669"/>
    <property type="project" value="UniProtKB-KW"/>
</dbReference>
<evidence type="ECO:0000256" key="4">
    <source>
        <dbReference type="PROSITE-ProRule" id="PRU00175"/>
    </source>
</evidence>
<dbReference type="PANTHER" id="PTHR47156:SF10">
    <property type="entry name" value="E3 UBIQUITIN-PROTEIN LIGASE TRIM-21-RELATED"/>
    <property type="match status" value="1"/>
</dbReference>
<dbReference type="EMBL" id="CAXKWB010038127">
    <property type="protein sequence ID" value="CAL4151188.1"/>
    <property type="molecule type" value="Genomic_DNA"/>
</dbReference>
<dbReference type="PROSITE" id="PS50089">
    <property type="entry name" value="ZF_RING_2"/>
    <property type="match status" value="1"/>
</dbReference>
<evidence type="ECO:0000256" key="3">
    <source>
        <dbReference type="ARBA" id="ARBA00022833"/>
    </source>
</evidence>
<feature type="domain" description="RING-type" evidence="6">
    <location>
        <begin position="6"/>
        <end position="49"/>
    </location>
</feature>
<dbReference type="PROSITE" id="PS00518">
    <property type="entry name" value="ZF_RING_1"/>
    <property type="match status" value="1"/>
</dbReference>
<evidence type="ECO:0000256" key="1">
    <source>
        <dbReference type="ARBA" id="ARBA00022723"/>
    </source>
</evidence>
<evidence type="ECO:0000259" key="6">
    <source>
        <dbReference type="PROSITE" id="PS50089"/>
    </source>
</evidence>
<evidence type="ECO:0000313" key="7">
    <source>
        <dbReference type="EMBL" id="CAL4151188.1"/>
    </source>
</evidence>
<feature type="coiled-coil region" evidence="5">
    <location>
        <begin position="159"/>
        <end position="190"/>
    </location>
</feature>
<accession>A0AAV2S2W7</accession>
<dbReference type="InterPro" id="IPR013083">
    <property type="entry name" value="Znf_RING/FYVE/PHD"/>
</dbReference>
<keyword evidence="8" id="KW-1185">Reference proteome</keyword>
<dbReference type="InterPro" id="IPR017907">
    <property type="entry name" value="Znf_RING_CS"/>
</dbReference>
<dbReference type="Pfam" id="PF00097">
    <property type="entry name" value="zf-C3HC4"/>
    <property type="match status" value="1"/>
</dbReference>
<dbReference type="InterPro" id="IPR052667">
    <property type="entry name" value="E3_ubiquitin-ligase_RING"/>
</dbReference>
<keyword evidence="3" id="KW-0862">Zinc</keyword>
<dbReference type="InterPro" id="IPR029000">
    <property type="entry name" value="Cyclophilin-like_dom_sf"/>
</dbReference>
<evidence type="ECO:0000256" key="5">
    <source>
        <dbReference type="SAM" id="Coils"/>
    </source>
</evidence>
<dbReference type="Proteomes" id="UP001497623">
    <property type="component" value="Unassembled WGS sequence"/>
</dbReference>
<dbReference type="SMART" id="SM00184">
    <property type="entry name" value="RING"/>
    <property type="match status" value="1"/>
</dbReference>
<dbReference type="SUPFAM" id="SSF50891">
    <property type="entry name" value="Cyclophilin-like"/>
    <property type="match status" value="1"/>
</dbReference>
<dbReference type="SUPFAM" id="SSF57850">
    <property type="entry name" value="RING/U-box"/>
    <property type="match status" value="1"/>
</dbReference>
<dbReference type="Gene3D" id="3.30.40.10">
    <property type="entry name" value="Zinc/RING finger domain, C3HC4 (zinc finger)"/>
    <property type="match status" value="1"/>
</dbReference>
<organism evidence="7 8">
    <name type="scientific">Meganyctiphanes norvegica</name>
    <name type="common">Northern krill</name>
    <name type="synonym">Thysanopoda norvegica</name>
    <dbReference type="NCBI Taxonomy" id="48144"/>
    <lineage>
        <taxon>Eukaryota</taxon>
        <taxon>Metazoa</taxon>
        <taxon>Ecdysozoa</taxon>
        <taxon>Arthropoda</taxon>
        <taxon>Crustacea</taxon>
        <taxon>Multicrustacea</taxon>
        <taxon>Malacostraca</taxon>
        <taxon>Eumalacostraca</taxon>
        <taxon>Eucarida</taxon>
        <taxon>Euphausiacea</taxon>
        <taxon>Euphausiidae</taxon>
        <taxon>Meganyctiphanes</taxon>
    </lineage>
</organism>